<feature type="domain" description="Fe/B12 periplasmic-binding" evidence="2">
    <location>
        <begin position="63"/>
        <end position="338"/>
    </location>
</feature>
<dbReference type="Pfam" id="PF01497">
    <property type="entry name" value="Peripla_BP_2"/>
    <property type="match status" value="1"/>
</dbReference>
<dbReference type="PANTHER" id="PTHR30535:SF34">
    <property type="entry name" value="MOLYBDATE-BINDING PROTEIN MOLA"/>
    <property type="match status" value="1"/>
</dbReference>
<dbReference type="CDD" id="cd01147">
    <property type="entry name" value="HemV-2"/>
    <property type="match status" value="1"/>
</dbReference>
<dbReference type="InterPro" id="IPR050902">
    <property type="entry name" value="ABC_Transporter_SBP"/>
</dbReference>
<name>A0ABS4NCT6_9THEO</name>
<evidence type="ECO:0000256" key="1">
    <source>
        <dbReference type="ARBA" id="ARBA00008814"/>
    </source>
</evidence>
<dbReference type="EMBL" id="JAGGLT010000008">
    <property type="protein sequence ID" value="MBP2071484.1"/>
    <property type="molecule type" value="Genomic_DNA"/>
</dbReference>
<dbReference type="SUPFAM" id="SSF53807">
    <property type="entry name" value="Helical backbone' metal receptor"/>
    <property type="match status" value="1"/>
</dbReference>
<sequence length="379" mass="42512">MLNKLKKFNVFLVVLLIFSISLSGCSRSQNQQRTSNISKQNGQTVTVTDLVGRQIRIKLPVKKVVAIGPGALRLITYIDGVNRVSGVENIDKKLTDGRTYNMVFYNELNKLPVIGQGGPDSVPDAENLVQANPDVIFVASLLDKSKADELQAKTGIPVVVLSYGKLGTFDEDVYTSLNVVGKIMGKEDRAEKLVSQIKKIQEDLNYRTKEIPDYKKPTVYIGALGFKGGHGIESTQCNYPPFAAIHAKNVADTLKQNGSIVIEREKLLSWNPDILFVDEGNFDLVKQDYQKNPNFYKSLKAVKNNNVYGMLPYNQYTTNIETALVDSYWAGKVLYPEQFKDVDPEVKANEIYTLFFGDKGKNVYNEMKKFFGGFEKIKF</sequence>
<dbReference type="Proteomes" id="UP001166402">
    <property type="component" value="Unassembled WGS sequence"/>
</dbReference>
<comment type="caution">
    <text evidence="3">The sequence shown here is derived from an EMBL/GenBank/DDBJ whole genome shotgun (WGS) entry which is preliminary data.</text>
</comment>
<reference evidence="3" key="1">
    <citation type="submission" date="2021-03" db="EMBL/GenBank/DDBJ databases">
        <title>Genomic Encyclopedia of Type Strains, Phase IV (KMG-IV): sequencing the most valuable type-strain genomes for metagenomic binning, comparative biology and taxonomic classification.</title>
        <authorList>
            <person name="Goeker M."/>
        </authorList>
    </citation>
    <scope>NUCLEOTIDE SEQUENCE</scope>
    <source>
        <strain evidence="3">DSM 101588</strain>
    </source>
</reference>
<dbReference type="PROSITE" id="PS50983">
    <property type="entry name" value="FE_B12_PBP"/>
    <property type="match status" value="1"/>
</dbReference>
<proteinExistence type="inferred from homology"/>
<dbReference type="RefSeq" id="WP_209453392.1">
    <property type="nucleotide sequence ID" value="NZ_JAGGLT010000008.1"/>
</dbReference>
<dbReference type="PANTHER" id="PTHR30535">
    <property type="entry name" value="VITAMIN B12-BINDING PROTEIN"/>
    <property type="match status" value="1"/>
</dbReference>
<dbReference type="InterPro" id="IPR002491">
    <property type="entry name" value="ABC_transptr_periplasmic_BD"/>
</dbReference>
<evidence type="ECO:0000313" key="4">
    <source>
        <dbReference type="Proteomes" id="UP001166402"/>
    </source>
</evidence>
<keyword evidence="4" id="KW-1185">Reference proteome</keyword>
<dbReference type="Gene3D" id="3.40.50.1980">
    <property type="entry name" value="Nitrogenase molybdenum iron protein domain"/>
    <property type="match status" value="2"/>
</dbReference>
<dbReference type="PROSITE" id="PS51257">
    <property type="entry name" value="PROKAR_LIPOPROTEIN"/>
    <property type="match status" value="1"/>
</dbReference>
<organism evidence="3 4">
    <name type="scientific">Thermoanaerobacterium butyriciformans</name>
    <dbReference type="NCBI Taxonomy" id="1702242"/>
    <lineage>
        <taxon>Bacteria</taxon>
        <taxon>Bacillati</taxon>
        <taxon>Bacillota</taxon>
        <taxon>Clostridia</taxon>
        <taxon>Thermoanaerobacterales</taxon>
        <taxon>Thermoanaerobacteraceae</taxon>
        <taxon>Thermoanaerobacterium</taxon>
    </lineage>
</organism>
<comment type="similarity">
    <text evidence="1">Belongs to the bacterial solute-binding protein 8 family.</text>
</comment>
<evidence type="ECO:0000313" key="3">
    <source>
        <dbReference type="EMBL" id="MBP2071484.1"/>
    </source>
</evidence>
<evidence type="ECO:0000259" key="2">
    <source>
        <dbReference type="PROSITE" id="PS50983"/>
    </source>
</evidence>
<protein>
    <submittedName>
        <fullName evidence="3">Iron complex transport system substrate-binding protein</fullName>
    </submittedName>
</protein>
<gene>
    <name evidence="3" type="ORF">J2Z80_000999</name>
</gene>
<accession>A0ABS4NCT6</accession>